<keyword evidence="2" id="KW-1185">Reference proteome</keyword>
<proteinExistence type="predicted"/>
<evidence type="ECO:0000313" key="1">
    <source>
        <dbReference type="EMBL" id="CAF9908173.1"/>
    </source>
</evidence>
<sequence length="423" mass="48049">MARTQVHSASGISSITWGIHTEGETFHRFVHLVAPLLGRFYNLDFWTRIVPLAAQSQEQILNATLAITTLYDIPISGAAAISARVSRRYQTAIDWYCRSVEKVGKDDLQGQGDIRSLLISSILYLFAEMRHMDYQNSERLIISAFTIIYSSRFTLWNCKDDVVQASLAMLIDISFSTAIDSSRIPRIHRQCAIILALKISADFKANELQQLKLEAAGMMLDLNDLVSVDGFGEDDWGNDTDMDKRLLRCQQSIMQYHETPGLDIPTQMALVRLEVLYLTCLVRYEDCRAGPSNRKKMEAGLERILDLYGAGARFYSRIQTPVIIDAIEVNFVAGCLFVPWHSRHSSVLPRIRTILNAFVGHSPDLMRQALEYVEILTNTKRTDSTQLELELFGQRPLKTLLYWQQQRCANHLALLSRRPRSGS</sequence>
<protein>
    <submittedName>
        <fullName evidence="1">Uncharacterized protein</fullName>
    </submittedName>
</protein>
<dbReference type="Proteomes" id="UP000664169">
    <property type="component" value="Unassembled WGS sequence"/>
</dbReference>
<comment type="caution">
    <text evidence="1">The sequence shown here is derived from an EMBL/GenBank/DDBJ whole genome shotgun (WGS) entry which is preliminary data.</text>
</comment>
<reference evidence="1" key="1">
    <citation type="submission" date="2021-03" db="EMBL/GenBank/DDBJ databases">
        <authorList>
            <person name="Tagirdzhanova G."/>
        </authorList>
    </citation>
    <scope>NUCLEOTIDE SEQUENCE</scope>
</reference>
<gene>
    <name evidence="1" type="ORF">GOMPHAMPRED_006091</name>
</gene>
<accession>A0A8H3EPJ6</accession>
<name>A0A8H3EPJ6_9LECA</name>
<dbReference type="EMBL" id="CAJPDQ010000004">
    <property type="protein sequence ID" value="CAF9908173.1"/>
    <property type="molecule type" value="Genomic_DNA"/>
</dbReference>
<organism evidence="1 2">
    <name type="scientific">Gomphillus americanus</name>
    <dbReference type="NCBI Taxonomy" id="1940652"/>
    <lineage>
        <taxon>Eukaryota</taxon>
        <taxon>Fungi</taxon>
        <taxon>Dikarya</taxon>
        <taxon>Ascomycota</taxon>
        <taxon>Pezizomycotina</taxon>
        <taxon>Lecanoromycetes</taxon>
        <taxon>OSLEUM clade</taxon>
        <taxon>Ostropomycetidae</taxon>
        <taxon>Ostropales</taxon>
        <taxon>Graphidaceae</taxon>
        <taxon>Gomphilloideae</taxon>
        <taxon>Gomphillus</taxon>
    </lineage>
</organism>
<dbReference type="AlphaFoldDB" id="A0A8H3EPJ6"/>
<evidence type="ECO:0000313" key="2">
    <source>
        <dbReference type="Proteomes" id="UP000664169"/>
    </source>
</evidence>